<keyword evidence="4" id="KW-1185">Reference proteome</keyword>
<dbReference type="WBParaSite" id="MBELARI_LOCUS16403">
    <property type="protein sequence ID" value="MBELARI_LOCUS16403"/>
    <property type="gene ID" value="MBELARI_LOCUS16403"/>
</dbReference>
<reference evidence="5" key="1">
    <citation type="submission" date="2024-02" db="UniProtKB">
        <authorList>
            <consortium name="WormBaseParasite"/>
        </authorList>
    </citation>
    <scope>IDENTIFICATION</scope>
</reference>
<dbReference type="SUPFAM" id="SSF47862">
    <property type="entry name" value="Saposin"/>
    <property type="match status" value="1"/>
</dbReference>
<dbReference type="AlphaFoldDB" id="A0AAF3EQP2"/>
<evidence type="ECO:0000256" key="2">
    <source>
        <dbReference type="SAM" id="SignalP"/>
    </source>
</evidence>
<sequence length="118" mass="13652">MRTLFLLFAVGIVIVASSESIEIGEGAEIEDIEDIERLPVERRKLFCKACENLVKEADKKGDEELEKFLRKRIAEICKITGFFEHECKKALDHELKDLVKWIDKKVDAKRACKEVRLC</sequence>
<keyword evidence="2" id="KW-0732">Signal</keyword>
<dbReference type="InterPro" id="IPR008139">
    <property type="entry name" value="SaposinB_dom"/>
</dbReference>
<evidence type="ECO:0000313" key="5">
    <source>
        <dbReference type="WBParaSite" id="MBELARI_LOCUS16403"/>
    </source>
</evidence>
<feature type="signal peptide" evidence="2">
    <location>
        <begin position="1"/>
        <end position="18"/>
    </location>
</feature>
<dbReference type="PROSITE" id="PS50015">
    <property type="entry name" value="SAP_B"/>
    <property type="match status" value="1"/>
</dbReference>
<dbReference type="Proteomes" id="UP000887575">
    <property type="component" value="Unassembled WGS sequence"/>
</dbReference>
<proteinExistence type="predicted"/>
<evidence type="ECO:0000313" key="4">
    <source>
        <dbReference type="Proteomes" id="UP000887575"/>
    </source>
</evidence>
<accession>A0AAF3EQP2</accession>
<evidence type="ECO:0000256" key="1">
    <source>
        <dbReference type="ARBA" id="ARBA00023157"/>
    </source>
</evidence>
<feature type="chain" id="PRO_5042103346" description="Saposin B-type domain-containing protein" evidence="2">
    <location>
        <begin position="19"/>
        <end position="118"/>
    </location>
</feature>
<keyword evidence="1" id="KW-1015">Disulfide bond</keyword>
<name>A0AAF3EQP2_9BILA</name>
<evidence type="ECO:0000259" key="3">
    <source>
        <dbReference type="PROSITE" id="PS50015"/>
    </source>
</evidence>
<dbReference type="InterPro" id="IPR011001">
    <property type="entry name" value="Saposin-like"/>
</dbReference>
<dbReference type="Gene3D" id="1.10.225.10">
    <property type="entry name" value="Saposin-like"/>
    <property type="match status" value="1"/>
</dbReference>
<protein>
    <recommendedName>
        <fullName evidence="3">Saposin B-type domain-containing protein</fullName>
    </recommendedName>
</protein>
<feature type="domain" description="Saposin B-type" evidence="3">
    <location>
        <begin position="43"/>
        <end position="118"/>
    </location>
</feature>
<organism evidence="4 5">
    <name type="scientific">Mesorhabditis belari</name>
    <dbReference type="NCBI Taxonomy" id="2138241"/>
    <lineage>
        <taxon>Eukaryota</taxon>
        <taxon>Metazoa</taxon>
        <taxon>Ecdysozoa</taxon>
        <taxon>Nematoda</taxon>
        <taxon>Chromadorea</taxon>
        <taxon>Rhabditida</taxon>
        <taxon>Rhabditina</taxon>
        <taxon>Rhabditomorpha</taxon>
        <taxon>Rhabditoidea</taxon>
        <taxon>Rhabditidae</taxon>
        <taxon>Mesorhabditinae</taxon>
        <taxon>Mesorhabditis</taxon>
    </lineage>
</organism>
<dbReference type="SMART" id="SM00741">
    <property type="entry name" value="SapB"/>
    <property type="match status" value="1"/>
</dbReference>